<proteinExistence type="predicted"/>
<dbReference type="InterPro" id="IPR050951">
    <property type="entry name" value="Retrovirus_Pol_polyprotein"/>
</dbReference>
<feature type="non-terminal residue" evidence="2">
    <location>
        <position position="1"/>
    </location>
</feature>
<gene>
    <name evidence="2" type="primary">pol_193</name>
    <name evidence="2" type="ORF">CM83_270</name>
</gene>
<dbReference type="GO" id="GO:0003676">
    <property type="term" value="F:nucleic acid binding"/>
    <property type="evidence" value="ECO:0007669"/>
    <property type="project" value="InterPro"/>
</dbReference>
<dbReference type="EMBL" id="GBHO01020218">
    <property type="protein sequence ID" value="JAG23386.1"/>
    <property type="molecule type" value="Transcribed_RNA"/>
</dbReference>
<dbReference type="PROSITE" id="PS50994">
    <property type="entry name" value="INTEGRASE"/>
    <property type="match status" value="1"/>
</dbReference>
<dbReference type="GO" id="GO:0015074">
    <property type="term" value="P:DNA integration"/>
    <property type="evidence" value="ECO:0007669"/>
    <property type="project" value="InterPro"/>
</dbReference>
<feature type="non-terminal residue" evidence="2">
    <location>
        <position position="189"/>
    </location>
</feature>
<dbReference type="Pfam" id="PF00665">
    <property type="entry name" value="rve"/>
    <property type="match status" value="1"/>
</dbReference>
<name>A0A0A9XVH1_LYGHE</name>
<dbReference type="AlphaFoldDB" id="A0A0A9XVH1"/>
<dbReference type="InterPro" id="IPR001584">
    <property type="entry name" value="Integrase_cat-core"/>
</dbReference>
<protein>
    <submittedName>
        <fullName evidence="2">Pro-Pol polyprotein</fullName>
    </submittedName>
</protein>
<evidence type="ECO:0000313" key="2">
    <source>
        <dbReference type="EMBL" id="JAG23386.1"/>
    </source>
</evidence>
<sequence>FQLHPIPKEPIPFHTIHVDLTGNLSGGSRIPDFYIFFVDAFTKYVFLYHCNTATAAVTVRALQELVSIFGVPKRLIFDRAANFTSQTFTDYCNQQDIELHAIATSESQANGQVERVMASITAIITISQYQKPQSIKSLRPKIQLILNSTTNRITGRSPLELLMGVPVHIPGAQRIGEKITPPSRLNLDE</sequence>
<reference evidence="2" key="2">
    <citation type="submission" date="2014-07" db="EMBL/GenBank/DDBJ databases">
        <authorList>
            <person name="Hull J."/>
        </authorList>
    </citation>
    <scope>NUCLEOTIDE SEQUENCE</scope>
</reference>
<dbReference type="PANTHER" id="PTHR37984">
    <property type="entry name" value="PROTEIN CBG26694"/>
    <property type="match status" value="1"/>
</dbReference>
<dbReference type="InterPro" id="IPR036397">
    <property type="entry name" value="RNaseH_sf"/>
</dbReference>
<evidence type="ECO:0000259" key="1">
    <source>
        <dbReference type="PROSITE" id="PS50994"/>
    </source>
</evidence>
<dbReference type="PANTHER" id="PTHR37984:SF5">
    <property type="entry name" value="PROTEIN NYNRIN-LIKE"/>
    <property type="match status" value="1"/>
</dbReference>
<organism evidence="2">
    <name type="scientific">Lygus hesperus</name>
    <name type="common">Western plant bug</name>
    <dbReference type="NCBI Taxonomy" id="30085"/>
    <lineage>
        <taxon>Eukaryota</taxon>
        <taxon>Metazoa</taxon>
        <taxon>Ecdysozoa</taxon>
        <taxon>Arthropoda</taxon>
        <taxon>Hexapoda</taxon>
        <taxon>Insecta</taxon>
        <taxon>Pterygota</taxon>
        <taxon>Neoptera</taxon>
        <taxon>Paraneoptera</taxon>
        <taxon>Hemiptera</taxon>
        <taxon>Heteroptera</taxon>
        <taxon>Panheteroptera</taxon>
        <taxon>Cimicomorpha</taxon>
        <taxon>Miridae</taxon>
        <taxon>Mirini</taxon>
        <taxon>Lygus</taxon>
    </lineage>
</organism>
<dbReference type="InterPro" id="IPR012337">
    <property type="entry name" value="RNaseH-like_sf"/>
</dbReference>
<feature type="domain" description="Integrase catalytic" evidence="1">
    <location>
        <begin position="8"/>
        <end position="166"/>
    </location>
</feature>
<reference evidence="2" key="1">
    <citation type="journal article" date="2014" name="PLoS ONE">
        <title>Transcriptome-Based Identification of ABC Transporters in the Western Tarnished Plant Bug Lygus hesperus.</title>
        <authorList>
            <person name="Hull J.J."/>
            <person name="Chaney K."/>
            <person name="Geib S.M."/>
            <person name="Fabrick J.A."/>
            <person name="Brent C.S."/>
            <person name="Walsh D."/>
            <person name="Lavine L.C."/>
        </authorList>
    </citation>
    <scope>NUCLEOTIDE SEQUENCE</scope>
</reference>
<dbReference type="Gene3D" id="3.30.420.10">
    <property type="entry name" value="Ribonuclease H-like superfamily/Ribonuclease H"/>
    <property type="match status" value="1"/>
</dbReference>
<dbReference type="SUPFAM" id="SSF53098">
    <property type="entry name" value="Ribonuclease H-like"/>
    <property type="match status" value="1"/>
</dbReference>
<accession>A0A0A9XVH1</accession>